<protein>
    <submittedName>
        <fullName evidence="1">Uncharacterized protein</fullName>
    </submittedName>
</protein>
<evidence type="ECO:0000313" key="2">
    <source>
        <dbReference type="Proteomes" id="UP001148786"/>
    </source>
</evidence>
<accession>A0A9W8K441</accession>
<gene>
    <name evidence="1" type="ORF">NLJ89_g7166</name>
</gene>
<dbReference type="AlphaFoldDB" id="A0A9W8K441"/>
<dbReference type="EMBL" id="JANKHO010000828">
    <property type="protein sequence ID" value="KAJ3505906.1"/>
    <property type="molecule type" value="Genomic_DNA"/>
</dbReference>
<dbReference type="Proteomes" id="UP001148786">
    <property type="component" value="Unassembled WGS sequence"/>
</dbReference>
<reference evidence="1" key="1">
    <citation type="submission" date="2022-07" db="EMBL/GenBank/DDBJ databases">
        <title>Genome Sequence of Agrocybe chaxingu.</title>
        <authorList>
            <person name="Buettner E."/>
        </authorList>
    </citation>
    <scope>NUCLEOTIDE SEQUENCE</scope>
    <source>
        <strain evidence="1">MP-N11</strain>
    </source>
</reference>
<name>A0A9W8K441_9AGAR</name>
<keyword evidence="2" id="KW-1185">Reference proteome</keyword>
<sequence length="66" mass="6999">MASPVGIPGLGAEIASQTVKFNDLRLSGQPLDEIKQTLSELKKTLALAKNAGKEKKPEAEAVPPSW</sequence>
<organism evidence="1 2">
    <name type="scientific">Agrocybe chaxingu</name>
    <dbReference type="NCBI Taxonomy" id="84603"/>
    <lineage>
        <taxon>Eukaryota</taxon>
        <taxon>Fungi</taxon>
        <taxon>Dikarya</taxon>
        <taxon>Basidiomycota</taxon>
        <taxon>Agaricomycotina</taxon>
        <taxon>Agaricomycetes</taxon>
        <taxon>Agaricomycetidae</taxon>
        <taxon>Agaricales</taxon>
        <taxon>Agaricineae</taxon>
        <taxon>Strophariaceae</taxon>
        <taxon>Agrocybe</taxon>
    </lineage>
</organism>
<comment type="caution">
    <text evidence="1">The sequence shown here is derived from an EMBL/GenBank/DDBJ whole genome shotgun (WGS) entry which is preliminary data.</text>
</comment>
<proteinExistence type="predicted"/>
<evidence type="ECO:0000313" key="1">
    <source>
        <dbReference type="EMBL" id="KAJ3505906.1"/>
    </source>
</evidence>